<reference evidence="7 8" key="1">
    <citation type="submission" date="2018-11" db="EMBL/GenBank/DDBJ databases">
        <title>Sequencing the genomes of 1000 actinobacteria strains.</title>
        <authorList>
            <person name="Klenk H.-P."/>
        </authorList>
    </citation>
    <scope>NUCLEOTIDE SEQUENCE [LARGE SCALE GENOMIC DNA]</scope>
    <source>
        <strain evidence="7 8">DSM 14012</strain>
    </source>
</reference>
<dbReference type="PROSITE" id="PS51898">
    <property type="entry name" value="TYR_RECOMBINASE"/>
    <property type="match status" value="1"/>
</dbReference>
<feature type="region of interest" description="Disordered" evidence="5">
    <location>
        <begin position="1"/>
        <end position="32"/>
    </location>
</feature>
<evidence type="ECO:0000259" key="6">
    <source>
        <dbReference type="PROSITE" id="PS51898"/>
    </source>
</evidence>
<evidence type="ECO:0000256" key="1">
    <source>
        <dbReference type="ARBA" id="ARBA00008857"/>
    </source>
</evidence>
<evidence type="ECO:0000313" key="8">
    <source>
        <dbReference type="Proteomes" id="UP000266915"/>
    </source>
</evidence>
<gene>
    <name evidence="7" type="ORF">EDD42_1153</name>
</gene>
<dbReference type="InterPro" id="IPR010998">
    <property type="entry name" value="Integrase_recombinase_N"/>
</dbReference>
<dbReference type="Gene3D" id="1.10.443.10">
    <property type="entry name" value="Intergrase catalytic core"/>
    <property type="match status" value="1"/>
</dbReference>
<evidence type="ECO:0000313" key="7">
    <source>
        <dbReference type="EMBL" id="ROR81102.1"/>
    </source>
</evidence>
<dbReference type="PANTHER" id="PTHR30349">
    <property type="entry name" value="PHAGE INTEGRASE-RELATED"/>
    <property type="match status" value="1"/>
</dbReference>
<protein>
    <submittedName>
        <fullName evidence="7">Site-specific recombinase XerD</fullName>
    </submittedName>
</protein>
<dbReference type="Gene3D" id="1.10.150.130">
    <property type="match status" value="1"/>
</dbReference>
<evidence type="ECO:0000256" key="4">
    <source>
        <dbReference type="ARBA" id="ARBA00023172"/>
    </source>
</evidence>
<evidence type="ECO:0000256" key="2">
    <source>
        <dbReference type="ARBA" id="ARBA00022908"/>
    </source>
</evidence>
<organism evidence="7 8">
    <name type="scientific">Plantibacter flavus</name>
    <dbReference type="NCBI Taxonomy" id="150123"/>
    <lineage>
        <taxon>Bacteria</taxon>
        <taxon>Bacillati</taxon>
        <taxon>Actinomycetota</taxon>
        <taxon>Actinomycetes</taxon>
        <taxon>Micrococcales</taxon>
        <taxon>Microbacteriaceae</taxon>
        <taxon>Plantibacter</taxon>
    </lineage>
</organism>
<dbReference type="Pfam" id="PF14659">
    <property type="entry name" value="Phage_int_SAM_3"/>
    <property type="match status" value="1"/>
</dbReference>
<dbReference type="InterPro" id="IPR004107">
    <property type="entry name" value="Integrase_SAM-like_N"/>
</dbReference>
<dbReference type="Pfam" id="PF14657">
    <property type="entry name" value="Arm-DNA-bind_4"/>
    <property type="match status" value="1"/>
</dbReference>
<dbReference type="GO" id="GO:0006310">
    <property type="term" value="P:DNA recombination"/>
    <property type="evidence" value="ECO:0007669"/>
    <property type="project" value="UniProtKB-KW"/>
</dbReference>
<dbReference type="InterPro" id="IPR013762">
    <property type="entry name" value="Integrase-like_cat_sf"/>
</dbReference>
<dbReference type="Pfam" id="PF00589">
    <property type="entry name" value="Phage_integrase"/>
    <property type="match status" value="1"/>
</dbReference>
<evidence type="ECO:0000256" key="3">
    <source>
        <dbReference type="ARBA" id="ARBA00023125"/>
    </source>
</evidence>
<dbReference type="InterPro" id="IPR028259">
    <property type="entry name" value="AP2-like_int_N"/>
</dbReference>
<evidence type="ECO:0000256" key="5">
    <source>
        <dbReference type="SAM" id="MobiDB-lite"/>
    </source>
</evidence>
<comment type="caution">
    <text evidence="7">The sequence shown here is derived from an EMBL/GenBank/DDBJ whole genome shotgun (WGS) entry which is preliminary data.</text>
</comment>
<dbReference type="AlphaFoldDB" id="A0A3N2C0S7"/>
<keyword evidence="8" id="KW-1185">Reference proteome</keyword>
<feature type="domain" description="Tyr recombinase" evidence="6">
    <location>
        <begin position="181"/>
        <end position="370"/>
    </location>
</feature>
<name>A0A3N2C0S7_9MICO</name>
<feature type="compositionally biased region" description="Basic and acidic residues" evidence="5">
    <location>
        <begin position="20"/>
        <end position="32"/>
    </location>
</feature>
<dbReference type="PANTHER" id="PTHR30349:SF64">
    <property type="entry name" value="PROPHAGE INTEGRASE INTD-RELATED"/>
    <property type="match status" value="1"/>
</dbReference>
<keyword evidence="2" id="KW-0229">DNA integration</keyword>
<dbReference type="CDD" id="cd00796">
    <property type="entry name" value="INT_Rci_Hp1_C"/>
    <property type="match status" value="1"/>
</dbReference>
<dbReference type="InterPro" id="IPR050090">
    <property type="entry name" value="Tyrosine_recombinase_XerCD"/>
</dbReference>
<accession>A0A3N2C0S7</accession>
<comment type="similarity">
    <text evidence="1">Belongs to the 'phage' integrase family.</text>
</comment>
<dbReference type="Proteomes" id="UP000266915">
    <property type="component" value="Unassembled WGS sequence"/>
</dbReference>
<proteinExistence type="inferred from homology"/>
<dbReference type="GO" id="GO:0015074">
    <property type="term" value="P:DNA integration"/>
    <property type="evidence" value="ECO:0007669"/>
    <property type="project" value="UniProtKB-KW"/>
</dbReference>
<dbReference type="RefSeq" id="WP_170169556.1">
    <property type="nucleotide sequence ID" value="NZ_FXAP01000001.1"/>
</dbReference>
<keyword evidence="4" id="KW-0233">DNA recombination</keyword>
<dbReference type="InterPro" id="IPR002104">
    <property type="entry name" value="Integrase_catalytic"/>
</dbReference>
<dbReference type="GO" id="GO:0003677">
    <property type="term" value="F:DNA binding"/>
    <property type="evidence" value="ECO:0007669"/>
    <property type="project" value="UniProtKB-KW"/>
</dbReference>
<sequence>MGTIKPYETAAGPRYRARYRKPDNTQTDKRGFKTKKEAQLFLASVEVSKARGEYFDPKDAMQTVGDLGPSWLENKQHSLKPSSYAPLATAWRVYVEPKWGSTPIGRIRPSAVEDWIRELSTGRAVTARQRSNQSGKPKSASVVIRAVGVLSGILERAKRDGRIPSNPAQKATNLPRKVSMKPRRYLTHAEVFRFASFAPDFTREVQLVVLSYTGIRWGESVGLRVRDVNFLRRRLQIAQTATEVEGVLHVGPPKSWEERGVPLPDFLLDPLSKLCTGKGPNDLVFAGPGGGFMMRPDTSEGRASWFLTALRRAELDRLTPHDLKHTAASLAVSAGANVKALQRMLGHKSAAMTLDTYADLFDDDLDSVATRLDEHAAASNVGKVWAHAPQRGSRSA</sequence>
<dbReference type="InterPro" id="IPR011010">
    <property type="entry name" value="DNA_brk_join_enz"/>
</dbReference>
<keyword evidence="3" id="KW-0238">DNA-binding</keyword>
<dbReference type="EMBL" id="RKHL01000001">
    <property type="protein sequence ID" value="ROR81102.1"/>
    <property type="molecule type" value="Genomic_DNA"/>
</dbReference>
<dbReference type="SUPFAM" id="SSF56349">
    <property type="entry name" value="DNA breaking-rejoining enzymes"/>
    <property type="match status" value="1"/>
</dbReference>